<gene>
    <name evidence="4" type="ORF">FKW44_003265</name>
    <name evidence="5" type="ORF">FKW44_003271</name>
</gene>
<dbReference type="GO" id="GO:0022412">
    <property type="term" value="P:cellular process involved in reproduction in multicellular organism"/>
    <property type="evidence" value="ECO:0007669"/>
    <property type="project" value="UniProtKB-ARBA"/>
</dbReference>
<dbReference type="Proteomes" id="UP000595437">
    <property type="component" value="Chromosome 2"/>
</dbReference>
<dbReference type="GO" id="GO:0003924">
    <property type="term" value="F:GTPase activity"/>
    <property type="evidence" value="ECO:0007669"/>
    <property type="project" value="InterPro"/>
</dbReference>
<evidence type="ECO:0000256" key="3">
    <source>
        <dbReference type="SAM" id="MobiDB-lite"/>
    </source>
</evidence>
<organism evidence="4 6">
    <name type="scientific">Caligus rogercresseyi</name>
    <name type="common">Sea louse</name>
    <dbReference type="NCBI Taxonomy" id="217165"/>
    <lineage>
        <taxon>Eukaryota</taxon>
        <taxon>Metazoa</taxon>
        <taxon>Ecdysozoa</taxon>
        <taxon>Arthropoda</taxon>
        <taxon>Crustacea</taxon>
        <taxon>Multicrustacea</taxon>
        <taxon>Hexanauplia</taxon>
        <taxon>Copepoda</taxon>
        <taxon>Siphonostomatoida</taxon>
        <taxon>Caligidae</taxon>
        <taxon>Caligus</taxon>
    </lineage>
</organism>
<evidence type="ECO:0000256" key="2">
    <source>
        <dbReference type="ARBA" id="ARBA00023134"/>
    </source>
</evidence>
<evidence type="ECO:0000313" key="6">
    <source>
        <dbReference type="Proteomes" id="UP000595437"/>
    </source>
</evidence>
<dbReference type="InterPro" id="IPR001806">
    <property type="entry name" value="Small_GTPase"/>
</dbReference>
<keyword evidence="6" id="KW-1185">Reference proteome</keyword>
<dbReference type="SUPFAM" id="SSF52540">
    <property type="entry name" value="P-loop containing nucleoside triphosphate hydrolases"/>
    <property type="match status" value="1"/>
</dbReference>
<evidence type="ECO:0000256" key="1">
    <source>
        <dbReference type="ARBA" id="ARBA00022741"/>
    </source>
</evidence>
<evidence type="ECO:0000313" key="5">
    <source>
        <dbReference type="EMBL" id="QQP58069.1"/>
    </source>
</evidence>
<dbReference type="GO" id="GO:0007264">
    <property type="term" value="P:small GTPase-mediated signal transduction"/>
    <property type="evidence" value="ECO:0007669"/>
    <property type="project" value="InterPro"/>
</dbReference>
<name>A0A7T8KLD9_CALRO</name>
<dbReference type="InterPro" id="IPR027417">
    <property type="entry name" value="P-loop_NTPase"/>
</dbReference>
<dbReference type="GO" id="GO:0003006">
    <property type="term" value="P:developmental process involved in reproduction"/>
    <property type="evidence" value="ECO:0007669"/>
    <property type="project" value="UniProtKB-ARBA"/>
</dbReference>
<dbReference type="GO" id="GO:0035006">
    <property type="term" value="P:melanization defense response"/>
    <property type="evidence" value="ECO:0007669"/>
    <property type="project" value="UniProtKB-ARBA"/>
</dbReference>
<feature type="non-terminal residue" evidence="4">
    <location>
        <position position="181"/>
    </location>
</feature>
<dbReference type="EMBL" id="CP045891">
    <property type="protein sequence ID" value="QQP58066.1"/>
    <property type="molecule type" value="Genomic_DNA"/>
</dbReference>
<reference evidence="6" key="1">
    <citation type="submission" date="2021-01" db="EMBL/GenBank/DDBJ databases">
        <title>Caligus Genome Assembly.</title>
        <authorList>
            <person name="Gallardo-Escarate C."/>
        </authorList>
    </citation>
    <scope>NUCLEOTIDE SEQUENCE [LARGE SCALE GENOMIC DNA]</scope>
</reference>
<protein>
    <submittedName>
        <fullName evidence="4">Uncharacterized protein</fullName>
    </submittedName>
</protein>
<keyword evidence="2" id="KW-0342">GTP-binding</keyword>
<proteinExistence type="predicted"/>
<feature type="region of interest" description="Disordered" evidence="3">
    <location>
        <begin position="93"/>
        <end position="123"/>
    </location>
</feature>
<evidence type="ECO:0000313" key="4">
    <source>
        <dbReference type="EMBL" id="QQP58066.1"/>
    </source>
</evidence>
<dbReference type="GO" id="GO:0035099">
    <property type="term" value="P:hemocyte migration"/>
    <property type="evidence" value="ECO:0007669"/>
    <property type="project" value="UniProtKB-ARBA"/>
</dbReference>
<keyword evidence="1" id="KW-0547">Nucleotide-binding</keyword>
<accession>A0A7T8KLD9</accession>
<dbReference type="Gene3D" id="3.40.50.300">
    <property type="entry name" value="P-loop containing nucleotide triphosphate hydrolases"/>
    <property type="match status" value="1"/>
</dbReference>
<dbReference type="AlphaFoldDB" id="A0A7T8KLD9"/>
<dbReference type="OrthoDB" id="6378925at2759"/>
<dbReference type="InterPro" id="IPR003578">
    <property type="entry name" value="Small_GTPase_Rho"/>
</dbReference>
<dbReference type="PANTHER" id="PTHR24072">
    <property type="entry name" value="RHO FAMILY GTPASE"/>
    <property type="match status" value="1"/>
</dbReference>
<dbReference type="EMBL" id="CP045891">
    <property type="protein sequence ID" value="QQP58069.1"/>
    <property type="molecule type" value="Genomic_DNA"/>
</dbReference>
<dbReference type="GO" id="GO:0001667">
    <property type="term" value="P:ameboidal-type cell migration"/>
    <property type="evidence" value="ECO:0007669"/>
    <property type="project" value="UniProtKB-ARBA"/>
</dbReference>
<sequence>VRRHRPDVPVILCGCHSELRHDSATMAQLSKTGRSPVSIEQALAICCEIQAVNYIETSAKEGVNDEAFEVCAIAAMKRIHTFKRKAPCRNSPLLRRHHPRFPLPPPVYSNPHPSSEEAPARTPTLASLSLQKATEFETMTNQIHSSSNNITSSGLLITSIISVFIEEASRAQPPRCMIAVA</sequence>
<dbReference type="GO" id="GO:0005525">
    <property type="term" value="F:GTP binding"/>
    <property type="evidence" value="ECO:0007669"/>
    <property type="project" value="UniProtKB-KW"/>
</dbReference>
<reference evidence="4" key="2">
    <citation type="journal article" name="Sci. Data">
        <title>Chromosome-scale genome assembly of the sea louse Caligus rogercresseyi by SMRT sequencing and Hi-C analysis.</title>
        <authorList>
            <person name="Gallardo-Escarate C."/>
            <person name="Valenzuela-Munoz V."/>
            <person name="Nunez-Acuna G."/>
            <person name="Valenzuela-Miranda D."/>
            <person name="Goncalves A.T."/>
            <person name="Escobar-Sepulveda H."/>
            <person name="Liachko I."/>
            <person name="Nelson B."/>
            <person name="Roberts S."/>
            <person name="Warren W."/>
        </authorList>
    </citation>
    <scope>NUCLEOTIDE SEQUENCE</scope>
    <source>
        <tissue evidence="4">Whole tissue</tissue>
    </source>
</reference>
<feature type="non-terminal residue" evidence="4">
    <location>
        <position position="1"/>
    </location>
</feature>
<dbReference type="SMART" id="SM00174">
    <property type="entry name" value="RHO"/>
    <property type="match status" value="1"/>
</dbReference>